<keyword evidence="2" id="KW-1185">Reference proteome</keyword>
<evidence type="ECO:0000313" key="1">
    <source>
        <dbReference type="EMBL" id="CAK0845493.1"/>
    </source>
</evidence>
<protein>
    <submittedName>
        <fullName evidence="1">Uncharacterized protein</fullName>
    </submittedName>
</protein>
<proteinExistence type="predicted"/>
<reference evidence="1" key="1">
    <citation type="submission" date="2023-10" db="EMBL/GenBank/DDBJ databases">
        <authorList>
            <person name="Chen Y."/>
            <person name="Shah S."/>
            <person name="Dougan E. K."/>
            <person name="Thang M."/>
            <person name="Chan C."/>
        </authorList>
    </citation>
    <scope>NUCLEOTIDE SEQUENCE [LARGE SCALE GENOMIC DNA]</scope>
</reference>
<gene>
    <name evidence="1" type="ORF">PCOR1329_LOCUS39275</name>
</gene>
<comment type="caution">
    <text evidence="1">The sequence shown here is derived from an EMBL/GenBank/DDBJ whole genome shotgun (WGS) entry which is preliminary data.</text>
</comment>
<name>A0ABN9THY4_9DINO</name>
<feature type="non-terminal residue" evidence="1">
    <location>
        <position position="1"/>
    </location>
</feature>
<feature type="non-terminal residue" evidence="1">
    <location>
        <position position="69"/>
    </location>
</feature>
<accession>A0ABN9THY4</accession>
<organism evidence="1 2">
    <name type="scientific">Prorocentrum cordatum</name>
    <dbReference type="NCBI Taxonomy" id="2364126"/>
    <lineage>
        <taxon>Eukaryota</taxon>
        <taxon>Sar</taxon>
        <taxon>Alveolata</taxon>
        <taxon>Dinophyceae</taxon>
        <taxon>Prorocentrales</taxon>
        <taxon>Prorocentraceae</taxon>
        <taxon>Prorocentrum</taxon>
    </lineage>
</organism>
<dbReference type="EMBL" id="CAUYUJ010014742">
    <property type="protein sequence ID" value="CAK0845493.1"/>
    <property type="molecule type" value="Genomic_DNA"/>
</dbReference>
<dbReference type="Proteomes" id="UP001189429">
    <property type="component" value="Unassembled WGS sequence"/>
</dbReference>
<sequence length="69" mass="7683">EVRIAAGLMHEDFQAQRLNAALGIQILDDLLEQVGKVINSELAAEHSKDGQEWRDWVQSSMRGGVGWAH</sequence>
<evidence type="ECO:0000313" key="2">
    <source>
        <dbReference type="Proteomes" id="UP001189429"/>
    </source>
</evidence>